<keyword evidence="1" id="KW-0812">Transmembrane</keyword>
<feature type="transmembrane region" description="Helical" evidence="1">
    <location>
        <begin position="85"/>
        <end position="104"/>
    </location>
</feature>
<keyword evidence="1" id="KW-0472">Membrane</keyword>
<evidence type="ECO:0000259" key="2">
    <source>
        <dbReference type="Pfam" id="PF03779"/>
    </source>
</evidence>
<protein>
    <submittedName>
        <fullName evidence="3">SPW repeat protein</fullName>
    </submittedName>
</protein>
<proteinExistence type="predicted"/>
<comment type="caution">
    <text evidence="3">The sequence shown here is derived from an EMBL/GenBank/DDBJ whole genome shotgun (WGS) entry which is preliminary data.</text>
</comment>
<organism evidence="3 4">
    <name type="scientific">Hamadaea flava</name>
    <dbReference type="NCBI Taxonomy" id="1742688"/>
    <lineage>
        <taxon>Bacteria</taxon>
        <taxon>Bacillati</taxon>
        <taxon>Actinomycetota</taxon>
        <taxon>Actinomycetes</taxon>
        <taxon>Micromonosporales</taxon>
        <taxon>Micromonosporaceae</taxon>
        <taxon>Hamadaea</taxon>
    </lineage>
</organism>
<evidence type="ECO:0000313" key="4">
    <source>
        <dbReference type="Proteomes" id="UP001595816"/>
    </source>
</evidence>
<keyword evidence="1" id="KW-1133">Transmembrane helix</keyword>
<name>A0ABV8LRC7_9ACTN</name>
<dbReference type="EMBL" id="JBHSAY010000012">
    <property type="protein sequence ID" value="MFC4133607.1"/>
    <property type="molecule type" value="Genomic_DNA"/>
</dbReference>
<feature type="transmembrane region" description="Helical" evidence="1">
    <location>
        <begin position="27"/>
        <end position="49"/>
    </location>
</feature>
<dbReference type="InterPro" id="IPR005530">
    <property type="entry name" value="SPW"/>
</dbReference>
<keyword evidence="4" id="KW-1185">Reference proteome</keyword>
<feature type="domain" description="SPW repeat-containing integral membrane" evidence="2">
    <location>
        <begin position="33"/>
        <end position="129"/>
    </location>
</feature>
<evidence type="ECO:0000256" key="1">
    <source>
        <dbReference type="SAM" id="Phobius"/>
    </source>
</evidence>
<dbReference type="Pfam" id="PF03779">
    <property type="entry name" value="SPW"/>
    <property type="match status" value="1"/>
</dbReference>
<feature type="transmembrane region" description="Helical" evidence="1">
    <location>
        <begin position="116"/>
        <end position="136"/>
    </location>
</feature>
<dbReference type="Proteomes" id="UP001595816">
    <property type="component" value="Unassembled WGS sequence"/>
</dbReference>
<evidence type="ECO:0000313" key="3">
    <source>
        <dbReference type="EMBL" id="MFC4133607.1"/>
    </source>
</evidence>
<reference evidence="4" key="1">
    <citation type="journal article" date="2019" name="Int. J. Syst. Evol. Microbiol.">
        <title>The Global Catalogue of Microorganisms (GCM) 10K type strain sequencing project: providing services to taxonomists for standard genome sequencing and annotation.</title>
        <authorList>
            <consortium name="The Broad Institute Genomics Platform"/>
            <consortium name="The Broad Institute Genome Sequencing Center for Infectious Disease"/>
            <person name="Wu L."/>
            <person name="Ma J."/>
        </authorList>
    </citation>
    <scope>NUCLEOTIDE SEQUENCE [LARGE SCALE GENOMIC DNA]</scope>
    <source>
        <strain evidence="4">CGMCC 4.7289</strain>
    </source>
</reference>
<dbReference type="RefSeq" id="WP_253762398.1">
    <property type="nucleotide sequence ID" value="NZ_JAMZDZ010000001.1"/>
</dbReference>
<sequence length="141" mass="15097">MASTISIERHPDIVALRQKYEQVNETWAAHVVTGLVLLSGLYLAISPWVVGFQSLAPLAISNIATGAVLVALACGLTASFERWHGVTWVIPVLGIWAFVSPWVIRGTVNTTPAVASNVSVGAVTAVLGAATLYLSMRRMRR</sequence>
<feature type="transmembrane region" description="Helical" evidence="1">
    <location>
        <begin position="55"/>
        <end position="78"/>
    </location>
</feature>
<gene>
    <name evidence="3" type="ORF">ACFOZ4_23610</name>
</gene>
<accession>A0ABV8LRC7</accession>